<organism evidence="3 4">
    <name type="scientific">Microbaculum marinisediminis</name>
    <dbReference type="NCBI Taxonomy" id="2931392"/>
    <lineage>
        <taxon>Bacteria</taxon>
        <taxon>Pseudomonadati</taxon>
        <taxon>Pseudomonadota</taxon>
        <taxon>Alphaproteobacteria</taxon>
        <taxon>Hyphomicrobiales</taxon>
        <taxon>Tepidamorphaceae</taxon>
        <taxon>Microbaculum</taxon>
    </lineage>
</organism>
<dbReference type="Pfam" id="PF13540">
    <property type="entry name" value="RCC1_2"/>
    <property type="match status" value="1"/>
</dbReference>
<protein>
    <submittedName>
        <fullName evidence="3">Chromosome condensation regulator RCC1</fullName>
    </submittedName>
</protein>
<dbReference type="InterPro" id="IPR000408">
    <property type="entry name" value="Reg_chr_condens"/>
</dbReference>
<sequence length="616" mass="61432">MRFVAVAGFVCASFARSGRLALAIGALAGLSVGPVLADPALAGPALAGPALAGSSPTALTSTPNPSTVGQTVTFTARVSGGAPTGTVTLKDGSKVLGSGALRFLPDTRALSAGRNTVCALTSAGGVECWGNNTSGQLGDGNAPNGTDVPGTVIGLDSGVTAVEMAFYTACAVTDAGTVKCWGDNSIGQLGDGNAPNGSDRPVDVLGLPAGIVSVAVGYLHACALTDGGAVWCWGDNSDGQLGDGNMGVDSAIPVPVQGLSSGVVAIAAGYGDDTCAVTETGAAKCWGSNGYGNLGDGTQTNRDTPVDVIGLPGPVAAISPHHTHTCAVTEAGAAWCWGYGWDGQLGNGANAVSNVPVAVSGLGSGVATIDTGGNHSCAVTDAGTAWCWGRNSSGQLGNGGEPVATNIPVPVTGLSDRIVAVSAGSIHTCALTSSGAAKCWGNAAWGQLGDGNAPTGSDTPVDVVGFGAGTALVRAEATISTTKLRGGKRRVTARYGSDGVYDASAFPPLTQIVRKGKTRTKIAVSPGKPNARSLVRLNVGVKGLSPAKSRPAGKLTVRDGRRKIGTFKVRRGRANVRLGALAPGRHALEVLFRGNRDWKRSHATTSVTIPKPPMGR</sequence>
<keyword evidence="1" id="KW-0677">Repeat</keyword>
<evidence type="ECO:0000313" key="4">
    <source>
        <dbReference type="Proteomes" id="UP001320898"/>
    </source>
</evidence>
<evidence type="ECO:0000259" key="2">
    <source>
        <dbReference type="Pfam" id="PF25390"/>
    </source>
</evidence>
<dbReference type="EMBL" id="JALIDZ010000005">
    <property type="protein sequence ID" value="MCT8972662.1"/>
    <property type="molecule type" value="Genomic_DNA"/>
</dbReference>
<keyword evidence="4" id="KW-1185">Reference proteome</keyword>
<dbReference type="Proteomes" id="UP001320898">
    <property type="component" value="Unassembled WGS sequence"/>
</dbReference>
<feature type="domain" description="RCC1-like" evidence="2">
    <location>
        <begin position="109"/>
        <end position="411"/>
    </location>
</feature>
<dbReference type="PRINTS" id="PR00633">
    <property type="entry name" value="RCCNDNSATION"/>
</dbReference>
<dbReference type="Gene3D" id="2.130.10.30">
    <property type="entry name" value="Regulator of chromosome condensation 1/beta-lactamase-inhibitor protein II"/>
    <property type="match status" value="2"/>
</dbReference>
<dbReference type="SUPFAM" id="SSF50985">
    <property type="entry name" value="RCC1/BLIP-II"/>
    <property type="match status" value="1"/>
</dbReference>
<dbReference type="InterPro" id="IPR058923">
    <property type="entry name" value="RCC1-like_dom"/>
</dbReference>
<comment type="caution">
    <text evidence="3">The sequence shown here is derived from an EMBL/GenBank/DDBJ whole genome shotgun (WGS) entry which is preliminary data.</text>
</comment>
<dbReference type="PANTHER" id="PTHR22870:SF408">
    <property type="entry name" value="OS09G0560450 PROTEIN"/>
    <property type="match status" value="1"/>
</dbReference>
<evidence type="ECO:0000313" key="3">
    <source>
        <dbReference type="EMBL" id="MCT8972662.1"/>
    </source>
</evidence>
<dbReference type="PROSITE" id="PS50012">
    <property type="entry name" value="RCC1_3"/>
    <property type="match status" value="6"/>
</dbReference>
<evidence type="ECO:0000256" key="1">
    <source>
        <dbReference type="ARBA" id="ARBA00022737"/>
    </source>
</evidence>
<accession>A0AAW5QXL3</accession>
<dbReference type="RefSeq" id="WP_261616239.1">
    <property type="nucleotide sequence ID" value="NZ_JALIDZ010000005.1"/>
</dbReference>
<reference evidence="3 4" key="1">
    <citation type="submission" date="2022-04" db="EMBL/GenBank/DDBJ databases">
        <authorList>
            <person name="Ye Y.-Q."/>
            <person name="Du Z.-J."/>
        </authorList>
    </citation>
    <scope>NUCLEOTIDE SEQUENCE [LARGE SCALE GENOMIC DNA]</scope>
    <source>
        <strain evidence="3 4">A6E488</strain>
    </source>
</reference>
<dbReference type="AlphaFoldDB" id="A0AAW5QXL3"/>
<dbReference type="InterPro" id="IPR009091">
    <property type="entry name" value="RCC1/BLIP-II"/>
</dbReference>
<name>A0AAW5QXL3_9HYPH</name>
<dbReference type="Pfam" id="PF25390">
    <property type="entry name" value="WD40_RLD"/>
    <property type="match status" value="1"/>
</dbReference>
<proteinExistence type="predicted"/>
<gene>
    <name evidence="3" type="ORF">MUB46_12420</name>
</gene>
<dbReference type="InterPro" id="IPR051210">
    <property type="entry name" value="Ub_ligase/GEF_domain"/>
</dbReference>
<dbReference type="PANTHER" id="PTHR22870">
    <property type="entry name" value="REGULATOR OF CHROMOSOME CONDENSATION"/>
    <property type="match status" value="1"/>
</dbReference>